<keyword evidence="1" id="KW-0472">Membrane</keyword>
<feature type="non-terminal residue" evidence="2">
    <location>
        <position position="435"/>
    </location>
</feature>
<sequence>LIDKLARTISRIHLFRCLAEHFLPITFRIVFFITITVITNTSTPFHRTLERLEELKEVSHTAQEAKLDRELLRFEDMLELFLADKDMFLEDLYRRLKQVTSLWRSWRVQRLRDVPVTHLVSTKQVENLIYWEKNLPGKKTAAKLKVGKKRPDDMLVRFLQSCKESRQLYRQFFFSIYTPLHQLFADERAASIEKELERILKQWSSLLVPGPINHRMLSAESSEAVYNMKITNKPRDTRFNLILRLVPDFAVKGYKVLFLARQWRNMLGSSGYWRELKFIHSKKQWASRPERSYSSVCSSTFHKLEKELTCFGEGEMTESKGRVRRIGNRTATRDHEVLGTNMKFHSLRETDERFPCLASFNLDTNKKRGEFSRMDLKRKQVKVPRVKTEILDRKLRSRYTAEKTVEGPLFHTLAVSRTKCWGSRNEISNEKQQNN</sequence>
<evidence type="ECO:0000313" key="3">
    <source>
        <dbReference type="Proteomes" id="UP001159427"/>
    </source>
</evidence>
<accession>A0ABN8LRF8</accession>
<keyword evidence="1" id="KW-0812">Transmembrane</keyword>
<dbReference type="Proteomes" id="UP001159427">
    <property type="component" value="Unassembled WGS sequence"/>
</dbReference>
<feature type="transmembrane region" description="Helical" evidence="1">
    <location>
        <begin position="21"/>
        <end position="39"/>
    </location>
</feature>
<feature type="non-terminal residue" evidence="2">
    <location>
        <position position="1"/>
    </location>
</feature>
<name>A0ABN8LRF8_9CNID</name>
<organism evidence="2 3">
    <name type="scientific">Porites evermanni</name>
    <dbReference type="NCBI Taxonomy" id="104178"/>
    <lineage>
        <taxon>Eukaryota</taxon>
        <taxon>Metazoa</taxon>
        <taxon>Cnidaria</taxon>
        <taxon>Anthozoa</taxon>
        <taxon>Hexacorallia</taxon>
        <taxon>Scleractinia</taxon>
        <taxon>Fungiina</taxon>
        <taxon>Poritidae</taxon>
        <taxon>Porites</taxon>
    </lineage>
</organism>
<gene>
    <name evidence="2" type="ORF">PEVE_00040874</name>
</gene>
<keyword evidence="1" id="KW-1133">Transmembrane helix</keyword>
<keyword evidence="3" id="KW-1185">Reference proteome</keyword>
<evidence type="ECO:0000313" key="2">
    <source>
        <dbReference type="EMBL" id="CAH3018034.1"/>
    </source>
</evidence>
<protein>
    <submittedName>
        <fullName evidence="2">Uncharacterized protein</fullName>
    </submittedName>
</protein>
<proteinExistence type="predicted"/>
<reference evidence="2 3" key="1">
    <citation type="submission" date="2022-05" db="EMBL/GenBank/DDBJ databases">
        <authorList>
            <consortium name="Genoscope - CEA"/>
            <person name="William W."/>
        </authorList>
    </citation>
    <scope>NUCLEOTIDE SEQUENCE [LARGE SCALE GENOMIC DNA]</scope>
</reference>
<dbReference type="EMBL" id="CALNXI010000076">
    <property type="protein sequence ID" value="CAH3018034.1"/>
    <property type="molecule type" value="Genomic_DNA"/>
</dbReference>
<evidence type="ECO:0000256" key="1">
    <source>
        <dbReference type="SAM" id="Phobius"/>
    </source>
</evidence>
<comment type="caution">
    <text evidence="2">The sequence shown here is derived from an EMBL/GenBank/DDBJ whole genome shotgun (WGS) entry which is preliminary data.</text>
</comment>